<sequence length="179" mass="20984">MPKQRFEQVHIQREGADAAELSSFLKNWNDPLTENEIKEAVERRNQMKIPILDEAVSLWTFPQRDLPHSYIEFLQYSNGGEFQTGERYFQLFSTSELREYNLLYEFPEYMKGSVSIGMDGCGNHYIVDMREEPVNGEYPIRTAHSGCLDYEESVKVAESFEELCKGRSSMDDEKDRLWE</sequence>
<gene>
    <name evidence="2" type="ORF">Q5741_20780</name>
</gene>
<dbReference type="Pfam" id="PF09346">
    <property type="entry name" value="SMI1_KNR4"/>
    <property type="match status" value="1"/>
</dbReference>
<keyword evidence="3" id="KW-1185">Reference proteome</keyword>
<dbReference type="InterPro" id="IPR018958">
    <property type="entry name" value="Knr4/Smi1-like_dom"/>
</dbReference>
<proteinExistence type="predicted"/>
<reference evidence="2 3" key="1">
    <citation type="submission" date="2023-07" db="EMBL/GenBank/DDBJ databases">
        <title>Paenibacillus sp. JX-17 nov. isolated from soil.</title>
        <authorList>
            <person name="Wan Y."/>
            <person name="Liu B."/>
        </authorList>
    </citation>
    <scope>NUCLEOTIDE SEQUENCE [LARGE SCALE GENOMIC DNA]</scope>
    <source>
        <strain evidence="2 3">JX-17</strain>
    </source>
</reference>
<dbReference type="EMBL" id="JAUQTB010000024">
    <property type="protein sequence ID" value="MDO7908824.1"/>
    <property type="molecule type" value="Genomic_DNA"/>
</dbReference>
<organism evidence="2 3">
    <name type="scientific">Paenibacillus lacisoli</name>
    <dbReference type="NCBI Taxonomy" id="3064525"/>
    <lineage>
        <taxon>Bacteria</taxon>
        <taxon>Bacillati</taxon>
        <taxon>Bacillota</taxon>
        <taxon>Bacilli</taxon>
        <taxon>Bacillales</taxon>
        <taxon>Paenibacillaceae</taxon>
        <taxon>Paenibacillus</taxon>
    </lineage>
</organism>
<comment type="caution">
    <text evidence="2">The sequence shown here is derived from an EMBL/GenBank/DDBJ whole genome shotgun (WGS) entry which is preliminary data.</text>
</comment>
<dbReference type="SUPFAM" id="SSF160631">
    <property type="entry name" value="SMI1/KNR4-like"/>
    <property type="match status" value="1"/>
</dbReference>
<protein>
    <submittedName>
        <fullName evidence="2">SMI1/KNR4 family protein</fullName>
    </submittedName>
</protein>
<feature type="domain" description="Knr4/Smi1-like" evidence="1">
    <location>
        <begin position="65"/>
        <end position="163"/>
    </location>
</feature>
<name>A0ABT9CHR5_9BACL</name>
<dbReference type="InterPro" id="IPR037883">
    <property type="entry name" value="Knr4/Smi1-like_sf"/>
</dbReference>
<evidence type="ECO:0000313" key="2">
    <source>
        <dbReference type="EMBL" id="MDO7908824.1"/>
    </source>
</evidence>
<dbReference type="Gene3D" id="3.40.1580.10">
    <property type="entry name" value="SMI1/KNR4-like"/>
    <property type="match status" value="1"/>
</dbReference>
<accession>A0ABT9CHR5</accession>
<dbReference type="RefSeq" id="WP_305026047.1">
    <property type="nucleotide sequence ID" value="NZ_JAUQTB010000024.1"/>
</dbReference>
<dbReference type="Proteomes" id="UP001240171">
    <property type="component" value="Unassembled WGS sequence"/>
</dbReference>
<evidence type="ECO:0000259" key="1">
    <source>
        <dbReference type="Pfam" id="PF09346"/>
    </source>
</evidence>
<evidence type="ECO:0000313" key="3">
    <source>
        <dbReference type="Proteomes" id="UP001240171"/>
    </source>
</evidence>